<proteinExistence type="predicted"/>
<dbReference type="AlphaFoldDB" id="A0A484HHE2"/>
<dbReference type="Gene3D" id="3.40.50.2300">
    <property type="match status" value="1"/>
</dbReference>
<organism evidence="3">
    <name type="scientific">uncultured Desulfobacteraceae bacterium</name>
    <dbReference type="NCBI Taxonomy" id="218296"/>
    <lineage>
        <taxon>Bacteria</taxon>
        <taxon>Pseudomonadati</taxon>
        <taxon>Thermodesulfobacteriota</taxon>
        <taxon>Desulfobacteria</taxon>
        <taxon>Desulfobacterales</taxon>
        <taxon>Desulfobacteraceae</taxon>
        <taxon>environmental samples</taxon>
    </lineage>
</organism>
<reference evidence="3" key="1">
    <citation type="submission" date="2019-01" db="EMBL/GenBank/DDBJ databases">
        <authorList>
            <consortium name="Genoscope - CEA"/>
            <person name="William W."/>
        </authorList>
    </citation>
    <scope>NUCLEOTIDE SEQUENCE</scope>
    <source>
        <strain evidence="3">CR-1</strain>
    </source>
</reference>
<dbReference type="GO" id="GO:0000160">
    <property type="term" value="P:phosphorelay signal transduction system"/>
    <property type="evidence" value="ECO:0007669"/>
    <property type="project" value="InterPro"/>
</dbReference>
<sequence length="129" mass="14042">MIQILVASSRRDDFSGFEKALEEKGARVLWTDRQKDLMEKAEKEPPDLAIVDENLSDGPGGLEAVETLTRINPFLNCAAVTGLSEEDFHDASEGFGVLAGLPKNPGKEDALKLIEALEKILTMTGKSIQ</sequence>
<accession>A0A484HHE2</accession>
<protein>
    <submittedName>
        <fullName evidence="3">Response regulator receiver protein</fullName>
    </submittedName>
</protein>
<gene>
    <name evidence="3" type="ORF">EPICR_40276</name>
</gene>
<evidence type="ECO:0000256" key="1">
    <source>
        <dbReference type="PROSITE-ProRule" id="PRU00169"/>
    </source>
</evidence>
<dbReference type="EMBL" id="CAACVI010000034">
    <property type="protein sequence ID" value="VEN74689.1"/>
    <property type="molecule type" value="Genomic_DNA"/>
</dbReference>
<feature type="domain" description="Response regulatory" evidence="2">
    <location>
        <begin position="3"/>
        <end position="118"/>
    </location>
</feature>
<evidence type="ECO:0000259" key="2">
    <source>
        <dbReference type="PROSITE" id="PS50110"/>
    </source>
</evidence>
<dbReference type="SUPFAM" id="SSF52172">
    <property type="entry name" value="CheY-like"/>
    <property type="match status" value="1"/>
</dbReference>
<name>A0A484HHE2_9BACT</name>
<dbReference type="InterPro" id="IPR001789">
    <property type="entry name" value="Sig_transdc_resp-reg_receiver"/>
</dbReference>
<evidence type="ECO:0000313" key="3">
    <source>
        <dbReference type="EMBL" id="VEN74689.1"/>
    </source>
</evidence>
<dbReference type="Pfam" id="PF00072">
    <property type="entry name" value="Response_reg"/>
    <property type="match status" value="1"/>
</dbReference>
<dbReference type="InterPro" id="IPR011006">
    <property type="entry name" value="CheY-like_superfamily"/>
</dbReference>
<feature type="modified residue" description="4-aspartylphosphate" evidence="1">
    <location>
        <position position="52"/>
    </location>
</feature>
<keyword evidence="1" id="KW-0597">Phosphoprotein</keyword>
<dbReference type="PROSITE" id="PS50110">
    <property type="entry name" value="RESPONSE_REGULATORY"/>
    <property type="match status" value="1"/>
</dbReference>